<keyword evidence="2" id="KW-1185">Reference proteome</keyword>
<evidence type="ECO:0000313" key="2">
    <source>
        <dbReference type="Proteomes" id="UP001642540"/>
    </source>
</evidence>
<name>A0ABP1S426_9HEXA</name>
<organism evidence="1 2">
    <name type="scientific">Orchesella dallaii</name>
    <dbReference type="NCBI Taxonomy" id="48710"/>
    <lineage>
        <taxon>Eukaryota</taxon>
        <taxon>Metazoa</taxon>
        <taxon>Ecdysozoa</taxon>
        <taxon>Arthropoda</taxon>
        <taxon>Hexapoda</taxon>
        <taxon>Collembola</taxon>
        <taxon>Entomobryomorpha</taxon>
        <taxon>Entomobryoidea</taxon>
        <taxon>Orchesellidae</taxon>
        <taxon>Orchesellinae</taxon>
        <taxon>Orchesella</taxon>
    </lineage>
</organism>
<evidence type="ECO:0000313" key="1">
    <source>
        <dbReference type="EMBL" id="CAL8143352.1"/>
    </source>
</evidence>
<reference evidence="1 2" key="1">
    <citation type="submission" date="2024-08" db="EMBL/GenBank/DDBJ databases">
        <authorList>
            <person name="Cucini C."/>
            <person name="Frati F."/>
        </authorList>
    </citation>
    <scope>NUCLEOTIDE SEQUENCE [LARGE SCALE GENOMIC DNA]</scope>
</reference>
<gene>
    <name evidence="1" type="ORF">ODALV1_LOCUS29490</name>
</gene>
<sequence length="142" mass="16256">MSLREAPNVIYAMIKSFYQANTELTRHRWEEAYDIARQMDEAGERDAAQAKRNKADELYLKKMEVISDCEAEFKKNMAESQKKHARQAVRVSQCDNANKIADQLFSSNNPSKFESGRLAADEMMKQPTTVTRSRVTTPFSAL</sequence>
<dbReference type="Proteomes" id="UP001642540">
    <property type="component" value="Unassembled WGS sequence"/>
</dbReference>
<comment type="caution">
    <text evidence="1">The sequence shown here is derived from an EMBL/GenBank/DDBJ whole genome shotgun (WGS) entry which is preliminary data.</text>
</comment>
<dbReference type="EMBL" id="CAXLJM020000154">
    <property type="protein sequence ID" value="CAL8143352.1"/>
    <property type="molecule type" value="Genomic_DNA"/>
</dbReference>
<protein>
    <submittedName>
        <fullName evidence="1">Uncharacterized protein</fullName>
    </submittedName>
</protein>
<proteinExistence type="predicted"/>
<accession>A0ABP1S426</accession>